<sequence length="218" mass="24705">MRVQQQFYSNADIDRLVEEPIAYRKKTKSEAKTTKKPGSSKEKADKIHIDHFLDDLAKDNSDHNSSSFHNLHINQTKIAKDIKKISSKPKSSHCKTKSKSKTNKKQSSSRSKQVNAHIISDESSSNSSNSKNNNTSSSENKLESNTLAIHGVRNLLNHLKLIHLLVYNLKKQGMKKSSGMRLLWYLQPISDLIRIASQQSNTLSQNIQEEQQPEAEIL</sequence>
<comment type="caution">
    <text evidence="2">The sequence shown here is derived from an EMBL/GenBank/DDBJ whole genome shotgun (WGS) entry which is preliminary data.</text>
</comment>
<reference evidence="2 3" key="1">
    <citation type="journal article" date="2019" name="Environ. Microbiol.">
        <title>At the nexus of three kingdoms: the genome of the mycorrhizal fungus Gigaspora margarita provides insights into plant, endobacterial and fungal interactions.</title>
        <authorList>
            <person name="Venice F."/>
            <person name="Ghignone S."/>
            <person name="Salvioli di Fossalunga A."/>
            <person name="Amselem J."/>
            <person name="Novero M."/>
            <person name="Xianan X."/>
            <person name="Sedzielewska Toro K."/>
            <person name="Morin E."/>
            <person name="Lipzen A."/>
            <person name="Grigoriev I.V."/>
            <person name="Henrissat B."/>
            <person name="Martin F.M."/>
            <person name="Bonfante P."/>
        </authorList>
    </citation>
    <scope>NUCLEOTIDE SEQUENCE [LARGE SCALE GENOMIC DNA]</scope>
    <source>
        <strain evidence="2 3">BEG34</strain>
    </source>
</reference>
<name>A0A8H4ACP1_GIGMA</name>
<protein>
    <submittedName>
        <fullName evidence="2">Uncharacterized protein</fullName>
    </submittedName>
</protein>
<dbReference type="Proteomes" id="UP000439903">
    <property type="component" value="Unassembled WGS sequence"/>
</dbReference>
<feature type="region of interest" description="Disordered" evidence="1">
    <location>
        <begin position="21"/>
        <end position="46"/>
    </location>
</feature>
<evidence type="ECO:0000313" key="2">
    <source>
        <dbReference type="EMBL" id="KAF0479571.1"/>
    </source>
</evidence>
<organism evidence="2 3">
    <name type="scientific">Gigaspora margarita</name>
    <dbReference type="NCBI Taxonomy" id="4874"/>
    <lineage>
        <taxon>Eukaryota</taxon>
        <taxon>Fungi</taxon>
        <taxon>Fungi incertae sedis</taxon>
        <taxon>Mucoromycota</taxon>
        <taxon>Glomeromycotina</taxon>
        <taxon>Glomeromycetes</taxon>
        <taxon>Diversisporales</taxon>
        <taxon>Gigasporaceae</taxon>
        <taxon>Gigaspora</taxon>
    </lineage>
</organism>
<feature type="compositionally biased region" description="Low complexity" evidence="1">
    <location>
        <begin position="123"/>
        <end position="141"/>
    </location>
</feature>
<dbReference type="AlphaFoldDB" id="A0A8H4ACP1"/>
<keyword evidence="3" id="KW-1185">Reference proteome</keyword>
<gene>
    <name evidence="2" type="ORF">F8M41_023819</name>
</gene>
<evidence type="ECO:0000256" key="1">
    <source>
        <dbReference type="SAM" id="MobiDB-lite"/>
    </source>
</evidence>
<dbReference type="OrthoDB" id="2399206at2759"/>
<feature type="region of interest" description="Disordered" evidence="1">
    <location>
        <begin position="82"/>
        <end position="141"/>
    </location>
</feature>
<feature type="compositionally biased region" description="Basic residues" evidence="1">
    <location>
        <begin position="85"/>
        <end position="104"/>
    </location>
</feature>
<proteinExistence type="predicted"/>
<evidence type="ECO:0000313" key="3">
    <source>
        <dbReference type="Proteomes" id="UP000439903"/>
    </source>
</evidence>
<dbReference type="EMBL" id="WTPW01000789">
    <property type="protein sequence ID" value="KAF0479571.1"/>
    <property type="molecule type" value="Genomic_DNA"/>
</dbReference>
<accession>A0A8H4ACP1</accession>